<evidence type="ECO:0000313" key="2">
    <source>
        <dbReference type="EMBL" id="OBZ69429.1"/>
    </source>
</evidence>
<feature type="domain" description="DUF6534" evidence="1">
    <location>
        <begin position="38"/>
        <end position="97"/>
    </location>
</feature>
<dbReference type="OrthoDB" id="3220866at2759"/>
<proteinExistence type="predicted"/>
<comment type="caution">
    <text evidence="2">The sequence shown here is derived from an EMBL/GenBank/DDBJ whole genome shotgun (WGS) entry which is preliminary data.</text>
</comment>
<evidence type="ECO:0000313" key="3">
    <source>
        <dbReference type="Proteomes" id="UP000092993"/>
    </source>
</evidence>
<dbReference type="EMBL" id="LUGG01000017">
    <property type="protein sequence ID" value="OBZ69429.1"/>
    <property type="molecule type" value="Genomic_DNA"/>
</dbReference>
<sequence length="153" mass="16786">MSLAGGGVVVRVIVTNKEDILIALKAAEKPRILQCVTAVLADLYIVVLLCLTLKGSSSGFKRTNRLVNKLIVYTVNRGILTVALQLCSFLTYVVKVNEMDLFGQYFGSLVVKHMSTHYLQSSPRCYHSEALGHLPGFRLPGSQNTFSSSQTHV</sequence>
<gene>
    <name evidence="2" type="ORF">A0H81_10620</name>
</gene>
<dbReference type="Pfam" id="PF20152">
    <property type="entry name" value="DUF6534"/>
    <property type="match status" value="1"/>
</dbReference>
<name>A0A1C7LZH4_GRIFR</name>
<dbReference type="InterPro" id="IPR045339">
    <property type="entry name" value="DUF6534"/>
</dbReference>
<dbReference type="Proteomes" id="UP000092993">
    <property type="component" value="Unassembled WGS sequence"/>
</dbReference>
<protein>
    <recommendedName>
        <fullName evidence="1">DUF6534 domain-containing protein</fullName>
    </recommendedName>
</protein>
<evidence type="ECO:0000259" key="1">
    <source>
        <dbReference type="Pfam" id="PF20152"/>
    </source>
</evidence>
<reference evidence="2 3" key="1">
    <citation type="submission" date="2016-03" db="EMBL/GenBank/DDBJ databases">
        <title>Whole genome sequencing of Grifola frondosa 9006-11.</title>
        <authorList>
            <person name="Min B."/>
            <person name="Park H."/>
            <person name="Kim J.-G."/>
            <person name="Cho H."/>
            <person name="Oh Y.-L."/>
            <person name="Kong W.-S."/>
            <person name="Choi I.-G."/>
        </authorList>
    </citation>
    <scope>NUCLEOTIDE SEQUENCE [LARGE SCALE GENOMIC DNA]</scope>
    <source>
        <strain evidence="2 3">9006-11</strain>
    </source>
</reference>
<accession>A0A1C7LZH4</accession>
<keyword evidence="3" id="KW-1185">Reference proteome</keyword>
<dbReference type="AlphaFoldDB" id="A0A1C7LZH4"/>
<organism evidence="2 3">
    <name type="scientific">Grifola frondosa</name>
    <name type="common">Maitake</name>
    <name type="synonym">Polyporus frondosus</name>
    <dbReference type="NCBI Taxonomy" id="5627"/>
    <lineage>
        <taxon>Eukaryota</taxon>
        <taxon>Fungi</taxon>
        <taxon>Dikarya</taxon>
        <taxon>Basidiomycota</taxon>
        <taxon>Agaricomycotina</taxon>
        <taxon>Agaricomycetes</taxon>
        <taxon>Polyporales</taxon>
        <taxon>Grifolaceae</taxon>
        <taxon>Grifola</taxon>
    </lineage>
</organism>